<evidence type="ECO:0000313" key="2">
    <source>
        <dbReference type="EMBL" id="MDQ2106606.1"/>
    </source>
</evidence>
<feature type="non-terminal residue" evidence="2">
    <location>
        <position position="105"/>
    </location>
</feature>
<accession>A0ABU0WQS8</accession>
<name>A0ABU0WQS8_9PROT</name>
<dbReference type="InterPro" id="IPR019734">
    <property type="entry name" value="TPR_rpt"/>
</dbReference>
<dbReference type="InterPro" id="IPR011990">
    <property type="entry name" value="TPR-like_helical_dom_sf"/>
</dbReference>
<dbReference type="EMBL" id="JAUJFI010000289">
    <property type="protein sequence ID" value="MDQ2106606.1"/>
    <property type="molecule type" value="Genomic_DNA"/>
</dbReference>
<dbReference type="Gene3D" id="1.25.40.10">
    <property type="entry name" value="Tetratricopeptide repeat domain"/>
    <property type="match status" value="1"/>
</dbReference>
<gene>
    <name evidence="2" type="ORF">QSG27_28215</name>
</gene>
<sequence>MSMHQALVLAAEFIRAGRVEEAERVYRNLLCIDPDHFDGLMALGALRRRMGDLGTAAFCGGASIAVRPDAPEGYASLAQVRKGQGRFDDAIAAYGAAITLRPLNA</sequence>
<proteinExistence type="predicted"/>
<dbReference type="Pfam" id="PF13181">
    <property type="entry name" value="TPR_8"/>
    <property type="match status" value="1"/>
</dbReference>
<dbReference type="Proteomes" id="UP001227317">
    <property type="component" value="Unassembled WGS sequence"/>
</dbReference>
<evidence type="ECO:0000256" key="1">
    <source>
        <dbReference type="PROSITE-ProRule" id="PRU00339"/>
    </source>
</evidence>
<evidence type="ECO:0000313" key="3">
    <source>
        <dbReference type="Proteomes" id="UP001227317"/>
    </source>
</evidence>
<keyword evidence="3" id="KW-1185">Reference proteome</keyword>
<keyword evidence="1" id="KW-0802">TPR repeat</keyword>
<dbReference type="PROSITE" id="PS50005">
    <property type="entry name" value="TPR"/>
    <property type="match status" value="1"/>
</dbReference>
<dbReference type="PANTHER" id="PTHR44998">
    <property type="match status" value="1"/>
</dbReference>
<dbReference type="Pfam" id="PF13176">
    <property type="entry name" value="TPR_7"/>
    <property type="match status" value="1"/>
</dbReference>
<dbReference type="SMART" id="SM00028">
    <property type="entry name" value="TPR"/>
    <property type="match status" value="2"/>
</dbReference>
<reference evidence="2 3" key="1">
    <citation type="submission" date="2023-06" db="EMBL/GenBank/DDBJ databases">
        <title>Azospirillum isscasensis sp.nov, a bacterium isolated from rhizosphere soil of rice.</title>
        <authorList>
            <person name="Wang H."/>
        </authorList>
    </citation>
    <scope>NUCLEOTIDE SEQUENCE [LARGE SCALE GENOMIC DNA]</scope>
    <source>
        <strain evidence="2 3">C340-1</strain>
    </source>
</reference>
<dbReference type="SUPFAM" id="SSF48452">
    <property type="entry name" value="TPR-like"/>
    <property type="match status" value="1"/>
</dbReference>
<feature type="repeat" description="TPR" evidence="1">
    <location>
        <begin position="71"/>
        <end position="104"/>
    </location>
</feature>
<dbReference type="PANTHER" id="PTHR44998:SF1">
    <property type="entry name" value="UDP-N-ACETYLGLUCOSAMINE--PEPTIDE N-ACETYLGLUCOSAMINYLTRANSFERASE 110 KDA SUBUNIT"/>
    <property type="match status" value="1"/>
</dbReference>
<organism evidence="2 3">
    <name type="scientific">Azospirillum isscasi</name>
    <dbReference type="NCBI Taxonomy" id="3053926"/>
    <lineage>
        <taxon>Bacteria</taxon>
        <taxon>Pseudomonadati</taxon>
        <taxon>Pseudomonadota</taxon>
        <taxon>Alphaproteobacteria</taxon>
        <taxon>Rhodospirillales</taxon>
        <taxon>Azospirillaceae</taxon>
        <taxon>Azospirillum</taxon>
    </lineage>
</organism>
<protein>
    <submittedName>
        <fullName evidence="2">Tetratricopeptide repeat protein</fullName>
    </submittedName>
</protein>
<comment type="caution">
    <text evidence="2">The sequence shown here is derived from an EMBL/GenBank/DDBJ whole genome shotgun (WGS) entry which is preliminary data.</text>
</comment>